<dbReference type="RefSeq" id="WP_109278263.1">
    <property type="nucleotide sequence ID" value="NZ_JBFAUK010000008.1"/>
</dbReference>
<organism evidence="2 3">
    <name type="scientific">Streptomyces orinoci</name>
    <name type="common">Streptoverticillium orinoci</name>
    <dbReference type="NCBI Taxonomy" id="67339"/>
    <lineage>
        <taxon>Bacteria</taxon>
        <taxon>Bacillati</taxon>
        <taxon>Actinomycetota</taxon>
        <taxon>Actinomycetes</taxon>
        <taxon>Kitasatosporales</taxon>
        <taxon>Streptomycetaceae</taxon>
        <taxon>Streptomyces</taxon>
    </lineage>
</organism>
<feature type="transmembrane region" description="Helical" evidence="1">
    <location>
        <begin position="59"/>
        <end position="81"/>
    </location>
</feature>
<feature type="transmembrane region" description="Helical" evidence="1">
    <location>
        <begin position="228"/>
        <end position="246"/>
    </location>
</feature>
<reference evidence="2 3" key="1">
    <citation type="submission" date="2024-06" db="EMBL/GenBank/DDBJ databases">
        <title>The Natural Products Discovery Center: Release of the First 8490 Sequenced Strains for Exploring Actinobacteria Biosynthetic Diversity.</title>
        <authorList>
            <person name="Kalkreuter E."/>
            <person name="Kautsar S.A."/>
            <person name="Yang D."/>
            <person name="Bader C.D."/>
            <person name="Teijaro C.N."/>
            <person name="Fluegel L."/>
            <person name="Davis C.M."/>
            <person name="Simpson J.R."/>
            <person name="Lauterbach L."/>
            <person name="Steele A.D."/>
            <person name="Gui C."/>
            <person name="Meng S."/>
            <person name="Li G."/>
            <person name="Viehrig K."/>
            <person name="Ye F."/>
            <person name="Su P."/>
            <person name="Kiefer A.F."/>
            <person name="Nichols A."/>
            <person name="Cepeda A.J."/>
            <person name="Yan W."/>
            <person name="Fan B."/>
            <person name="Jiang Y."/>
            <person name="Adhikari A."/>
            <person name="Zheng C.-J."/>
            <person name="Schuster L."/>
            <person name="Cowan T.M."/>
            <person name="Smanski M.J."/>
            <person name="Chevrette M.G."/>
            <person name="De Carvalho L.P.S."/>
            <person name="Shen B."/>
        </authorList>
    </citation>
    <scope>NUCLEOTIDE SEQUENCE [LARGE SCALE GENOMIC DNA]</scope>
    <source>
        <strain evidence="2 3">NPDC052347</strain>
    </source>
</reference>
<evidence type="ECO:0000313" key="3">
    <source>
        <dbReference type="Proteomes" id="UP001552594"/>
    </source>
</evidence>
<feature type="transmembrane region" description="Helical" evidence="1">
    <location>
        <begin position="138"/>
        <end position="159"/>
    </location>
</feature>
<protein>
    <recommendedName>
        <fullName evidence="4">Aromatic ring-opening dioxygenase LigA</fullName>
    </recommendedName>
</protein>
<evidence type="ECO:0000313" key="2">
    <source>
        <dbReference type="EMBL" id="MEV5507393.1"/>
    </source>
</evidence>
<feature type="transmembrane region" description="Helical" evidence="1">
    <location>
        <begin position="188"/>
        <end position="208"/>
    </location>
</feature>
<name>A0ABV3JXJ7_STRON</name>
<dbReference type="EMBL" id="JBFAUK010000008">
    <property type="protein sequence ID" value="MEV5507393.1"/>
    <property type="molecule type" value="Genomic_DNA"/>
</dbReference>
<keyword evidence="1" id="KW-1133">Transmembrane helix</keyword>
<accession>A0ABV3JXJ7</accession>
<evidence type="ECO:0008006" key="4">
    <source>
        <dbReference type="Google" id="ProtNLM"/>
    </source>
</evidence>
<comment type="caution">
    <text evidence="2">The sequence shown here is derived from an EMBL/GenBank/DDBJ whole genome shotgun (WGS) entry which is preliminary data.</text>
</comment>
<keyword evidence="3" id="KW-1185">Reference proteome</keyword>
<dbReference type="Proteomes" id="UP001552594">
    <property type="component" value="Unassembled WGS sequence"/>
</dbReference>
<keyword evidence="1" id="KW-0812">Transmembrane</keyword>
<sequence length="325" mass="35011">MNRPLPLTPRVSARPSPLAVLRAVATAACVPYLVLKLAWICGSRVGVPPGSPLRTNRTVMVYGNAVTVLMDACVVVLALLLTRPWGRRVPAWLLLLPMWNAVGLLAQIMYGFPVQLLARALGLATPAHASGQPFLDDWVFTVVYTGFIIQGLTLGTLFLRYARDRWGRLWRGPIGAPDRLPPSAAQLAAFRTAGLLTLLPATVHLLWACGLRTGLPSAARGTDFTIVESGYVLFSALTLAGVLLLLRGRYLPLRLPLLLTGIGSAALSCWGAWMLLSTLVTSPSKDHIITPLPIATYSVQMLIGLLLAWALFSFLARRPTPAGTP</sequence>
<gene>
    <name evidence="2" type="ORF">AB0L16_13055</name>
</gene>
<keyword evidence="1" id="KW-0472">Membrane</keyword>
<feature type="transmembrane region" description="Helical" evidence="1">
    <location>
        <begin position="253"/>
        <end position="274"/>
    </location>
</feature>
<feature type="transmembrane region" description="Helical" evidence="1">
    <location>
        <begin position="20"/>
        <end position="39"/>
    </location>
</feature>
<feature type="transmembrane region" description="Helical" evidence="1">
    <location>
        <begin position="294"/>
        <end position="316"/>
    </location>
</feature>
<proteinExistence type="predicted"/>
<evidence type="ECO:0000256" key="1">
    <source>
        <dbReference type="SAM" id="Phobius"/>
    </source>
</evidence>
<feature type="transmembrane region" description="Helical" evidence="1">
    <location>
        <begin position="93"/>
        <end position="118"/>
    </location>
</feature>